<sequence>MSVFGDVSFNKNDIIQLIISEIHRFMKKLSIIKCKICLKMAWNADLFIRIL</sequence>
<evidence type="ECO:0000313" key="1">
    <source>
        <dbReference type="EMBL" id="EFC97566.1"/>
    </source>
</evidence>
<protein>
    <submittedName>
        <fullName evidence="1">Uncharacterized protein</fullName>
    </submittedName>
</protein>
<proteinExistence type="predicted"/>
<dbReference type="HOGENOM" id="CLU_3099656_0_0_9"/>
<name>D3AKU0_9FIRM</name>
<reference evidence="1 2" key="1">
    <citation type="submission" date="2010-01" db="EMBL/GenBank/DDBJ databases">
        <authorList>
            <person name="Weinstock G."/>
            <person name="Sodergren E."/>
            <person name="Clifton S."/>
            <person name="Fulton L."/>
            <person name="Fulton B."/>
            <person name="Courtney L."/>
            <person name="Fronick C."/>
            <person name="Harrison M."/>
            <person name="Strong C."/>
            <person name="Farmer C."/>
            <person name="Delahaunty K."/>
            <person name="Markovic C."/>
            <person name="Hall O."/>
            <person name="Minx P."/>
            <person name="Tomlinson C."/>
            <person name="Mitreva M."/>
            <person name="Nelson J."/>
            <person name="Hou S."/>
            <person name="Wollam A."/>
            <person name="Pepin K.H."/>
            <person name="Johnson M."/>
            <person name="Bhonagiri V."/>
            <person name="Nash W.E."/>
            <person name="Warren W."/>
            <person name="Chinwalla A."/>
            <person name="Mardis E.R."/>
            <person name="Wilson R.K."/>
        </authorList>
    </citation>
    <scope>NUCLEOTIDE SEQUENCE [LARGE SCALE GENOMIC DNA]</scope>
    <source>
        <strain evidence="1 2">DSM 13479</strain>
    </source>
</reference>
<accession>D3AKU0</accession>
<evidence type="ECO:0000313" key="2">
    <source>
        <dbReference type="Proteomes" id="UP000004968"/>
    </source>
</evidence>
<dbReference type="AlphaFoldDB" id="D3AKU0"/>
<comment type="caution">
    <text evidence="1">The sequence shown here is derived from an EMBL/GenBank/DDBJ whole genome shotgun (WGS) entry which is preliminary data.</text>
</comment>
<organism evidence="1 2">
    <name type="scientific">Hungatella hathewayi DSM 13479</name>
    <dbReference type="NCBI Taxonomy" id="566550"/>
    <lineage>
        <taxon>Bacteria</taxon>
        <taxon>Bacillati</taxon>
        <taxon>Bacillota</taxon>
        <taxon>Clostridia</taxon>
        <taxon>Lachnospirales</taxon>
        <taxon>Lachnospiraceae</taxon>
        <taxon>Hungatella</taxon>
    </lineage>
</organism>
<dbReference type="Proteomes" id="UP000004968">
    <property type="component" value="Unassembled WGS sequence"/>
</dbReference>
<dbReference type="EMBL" id="ACIO01000370">
    <property type="protein sequence ID" value="EFC97566.1"/>
    <property type="molecule type" value="Genomic_DNA"/>
</dbReference>
<gene>
    <name evidence="1" type="ORF">CLOSTHATH_04234</name>
</gene>